<reference evidence="4 5" key="1">
    <citation type="submission" date="2019-06" db="EMBL/GenBank/DDBJ databases">
        <title>Sequencing the genomes of 1000 actinobacteria strains.</title>
        <authorList>
            <person name="Klenk H.-P."/>
        </authorList>
    </citation>
    <scope>NUCLEOTIDE SEQUENCE [LARGE SCALE GENOMIC DNA]</scope>
    <source>
        <strain evidence="4 5">DSM 19828</strain>
    </source>
</reference>
<dbReference type="EMBL" id="VFMO01000001">
    <property type="protein sequence ID" value="TQJ14083.1"/>
    <property type="molecule type" value="Genomic_DNA"/>
</dbReference>
<dbReference type="AlphaFoldDB" id="A0A542EFI6"/>
<dbReference type="InterPro" id="IPR000182">
    <property type="entry name" value="GNAT_dom"/>
</dbReference>
<evidence type="ECO:0000313" key="5">
    <source>
        <dbReference type="Proteomes" id="UP000320806"/>
    </source>
</evidence>
<name>A0A542EFI6_9MICO</name>
<dbReference type="Gene3D" id="3.40.630.30">
    <property type="match status" value="1"/>
</dbReference>
<dbReference type="InterPro" id="IPR016181">
    <property type="entry name" value="Acyl_CoA_acyltransferase"/>
</dbReference>
<proteinExistence type="predicted"/>
<keyword evidence="4" id="KW-0689">Ribosomal protein</keyword>
<accession>A0A542EFI6</accession>
<dbReference type="Proteomes" id="UP000320806">
    <property type="component" value="Unassembled WGS sequence"/>
</dbReference>
<dbReference type="PANTHER" id="PTHR43877">
    <property type="entry name" value="AMINOALKYLPHOSPHONATE N-ACETYLTRANSFERASE-RELATED-RELATED"/>
    <property type="match status" value="1"/>
</dbReference>
<evidence type="ECO:0000256" key="1">
    <source>
        <dbReference type="ARBA" id="ARBA00022679"/>
    </source>
</evidence>
<organism evidence="4 5">
    <name type="scientific">Yimella lutea</name>
    <dbReference type="NCBI Taxonomy" id="587872"/>
    <lineage>
        <taxon>Bacteria</taxon>
        <taxon>Bacillati</taxon>
        <taxon>Actinomycetota</taxon>
        <taxon>Actinomycetes</taxon>
        <taxon>Micrococcales</taxon>
        <taxon>Dermacoccaceae</taxon>
        <taxon>Yimella</taxon>
    </lineage>
</organism>
<keyword evidence="5" id="KW-1185">Reference proteome</keyword>
<gene>
    <name evidence="4" type="ORF">FB459_1529</name>
</gene>
<comment type="caution">
    <text evidence="4">The sequence shown here is derived from an EMBL/GenBank/DDBJ whole genome shotgun (WGS) entry which is preliminary data.</text>
</comment>
<evidence type="ECO:0000313" key="4">
    <source>
        <dbReference type="EMBL" id="TQJ14083.1"/>
    </source>
</evidence>
<evidence type="ECO:0000256" key="2">
    <source>
        <dbReference type="ARBA" id="ARBA00023315"/>
    </source>
</evidence>
<dbReference type="GO" id="GO:0005840">
    <property type="term" value="C:ribosome"/>
    <property type="evidence" value="ECO:0007669"/>
    <property type="project" value="UniProtKB-KW"/>
</dbReference>
<dbReference type="RefSeq" id="WP_246092361.1">
    <property type="nucleotide sequence ID" value="NZ_BAABCI010000034.1"/>
</dbReference>
<keyword evidence="4" id="KW-0687">Ribonucleoprotein</keyword>
<feature type="domain" description="N-acetyltransferase" evidence="3">
    <location>
        <begin position="4"/>
        <end position="172"/>
    </location>
</feature>
<dbReference type="Pfam" id="PF00583">
    <property type="entry name" value="Acetyltransf_1"/>
    <property type="match status" value="1"/>
</dbReference>
<keyword evidence="2" id="KW-0012">Acyltransferase</keyword>
<dbReference type="PROSITE" id="PS51186">
    <property type="entry name" value="GNAT"/>
    <property type="match status" value="1"/>
</dbReference>
<protein>
    <submittedName>
        <fullName evidence="4">Ribosomal protein S18 acetylase RimI-like enzyme</fullName>
    </submittedName>
</protein>
<keyword evidence="1" id="KW-0808">Transferase</keyword>
<dbReference type="CDD" id="cd04301">
    <property type="entry name" value="NAT_SF"/>
    <property type="match status" value="1"/>
</dbReference>
<dbReference type="SUPFAM" id="SSF55729">
    <property type="entry name" value="Acyl-CoA N-acyltransferases (Nat)"/>
    <property type="match status" value="1"/>
</dbReference>
<dbReference type="GO" id="GO:0016747">
    <property type="term" value="F:acyltransferase activity, transferring groups other than amino-acyl groups"/>
    <property type="evidence" value="ECO:0007669"/>
    <property type="project" value="InterPro"/>
</dbReference>
<dbReference type="InterPro" id="IPR050832">
    <property type="entry name" value="Bact_Acetyltransf"/>
</dbReference>
<sequence length="188" mass="20293">MSDASVRTARTDDLPAVGEVQAQVWRRALADVVEPETLQAFEAAEFEQAWRSSLAAPPSPVHRLLVATELDTIVGFVAVGPVMRDGAHEGEAEILAGGVHPDHRGKGHGSRLLNAAMDTLAANDRSYVRVRIMERDTPLVRFLATAGFVVSGGYADRIVTSAGDTVREIELHTDSSAPLEEQAHDHEH</sequence>
<evidence type="ECO:0000259" key="3">
    <source>
        <dbReference type="PROSITE" id="PS51186"/>
    </source>
</evidence>